<feature type="compositionally biased region" description="Polar residues" evidence="1">
    <location>
        <begin position="56"/>
        <end position="86"/>
    </location>
</feature>
<dbReference type="GO" id="GO:0016491">
    <property type="term" value="F:oxidoreductase activity"/>
    <property type="evidence" value="ECO:0007669"/>
    <property type="project" value="InterPro"/>
</dbReference>
<feature type="domain" description="ER-bound oxygenase mpaB/mpaB'/Rubber oxygenase catalytic" evidence="2">
    <location>
        <begin position="152"/>
        <end position="384"/>
    </location>
</feature>
<evidence type="ECO:0000256" key="1">
    <source>
        <dbReference type="SAM" id="MobiDB-lite"/>
    </source>
</evidence>
<gene>
    <name evidence="3" type="ORF">SAMN04489732_1195</name>
</gene>
<protein>
    <recommendedName>
        <fullName evidence="2">ER-bound oxygenase mpaB/mpaB'/Rubber oxygenase catalytic domain-containing protein</fullName>
    </recommendedName>
</protein>
<feature type="region of interest" description="Disordered" evidence="1">
    <location>
        <begin position="37"/>
        <end position="98"/>
    </location>
</feature>
<dbReference type="PANTHER" id="PTHR37539">
    <property type="entry name" value="SECRETED PROTEIN-RELATED"/>
    <property type="match status" value="1"/>
</dbReference>
<organism evidence="3 4">
    <name type="scientific">Amycolatopsis saalfeldensis</name>
    <dbReference type="NCBI Taxonomy" id="394193"/>
    <lineage>
        <taxon>Bacteria</taxon>
        <taxon>Bacillati</taxon>
        <taxon>Actinomycetota</taxon>
        <taxon>Actinomycetes</taxon>
        <taxon>Pseudonocardiales</taxon>
        <taxon>Pseudonocardiaceae</taxon>
        <taxon>Amycolatopsis</taxon>
    </lineage>
</organism>
<dbReference type="PANTHER" id="PTHR37539:SF1">
    <property type="entry name" value="ER-BOUND OXYGENASE MPAB_MPAB'_RUBBER OXYGENASE CATALYTIC DOMAIN-CONTAINING PROTEIN"/>
    <property type="match status" value="1"/>
</dbReference>
<dbReference type="InterPro" id="IPR018713">
    <property type="entry name" value="MPAB/Lcp_cat_dom"/>
</dbReference>
<accession>A0A1H8YJ57</accession>
<dbReference type="STRING" id="394193.SAMN04489732_1195"/>
<feature type="compositionally biased region" description="Basic and acidic residues" evidence="1">
    <location>
        <begin position="87"/>
        <end position="98"/>
    </location>
</feature>
<dbReference type="Pfam" id="PF09995">
    <property type="entry name" value="MPAB_Lcp_cat"/>
    <property type="match status" value="1"/>
</dbReference>
<dbReference type="AlphaFoldDB" id="A0A1H8YJ57"/>
<evidence type="ECO:0000313" key="3">
    <source>
        <dbReference type="EMBL" id="SEP52123.1"/>
    </source>
</evidence>
<proteinExistence type="predicted"/>
<reference evidence="3 4" key="1">
    <citation type="submission" date="2016-10" db="EMBL/GenBank/DDBJ databases">
        <authorList>
            <person name="de Groot N.N."/>
        </authorList>
    </citation>
    <scope>NUCLEOTIDE SEQUENCE [LARGE SCALE GENOMIC DNA]</scope>
    <source>
        <strain evidence="3 4">DSM 44993</strain>
    </source>
</reference>
<evidence type="ECO:0000259" key="2">
    <source>
        <dbReference type="Pfam" id="PF09995"/>
    </source>
</evidence>
<dbReference type="EMBL" id="FOEF01000019">
    <property type="protein sequence ID" value="SEP52123.1"/>
    <property type="molecule type" value="Genomic_DNA"/>
</dbReference>
<dbReference type="Proteomes" id="UP000198582">
    <property type="component" value="Unassembled WGS sequence"/>
</dbReference>
<evidence type="ECO:0000313" key="4">
    <source>
        <dbReference type="Proteomes" id="UP000198582"/>
    </source>
</evidence>
<dbReference type="RefSeq" id="WP_245787627.1">
    <property type="nucleotide sequence ID" value="NZ_FOEF01000019.1"/>
</dbReference>
<keyword evidence="4" id="KW-1185">Reference proteome</keyword>
<name>A0A1H8YJ57_9PSEU</name>
<sequence length="437" mass="48303">MDDPVLFRQGGFRLAARGRGAGVSADEAQVRRLREFAQREDQAADDLVAWSRGTRDSQGSQPSRGNQASRNDQPSRGNQSSRGSQPSRDKQASRDKQKQLDLALTQGIDAVPNPAPELEAFFRQVEATPYWVDSERLQRGAKAITRAGLLGLFPLGDMSLMGGYLASRATKSLVGTGEIEYRATRRLVETATWWIDVTTPGAMVKHQTGYTAAVRIRLVHAHVRRAMNEREDWDYEAWDRPVNQVQTAGTLLLFSLVYVFGTQLLGLRYSARERADILHLWRYIGWLMGVDEGLLPADEDDAWRLLWVLAATEFIPDEDSKRLAKALVESHASIGAGRGAAGKVLAHVNVGVHSAISRLVLGKDNADFLELPNDPVAQAAVFAVAGLNFAAETVRLCVPGATALQELLGQAGRRRYLKRLHEVFKLDPSYQQHMRAA</sequence>
<dbReference type="InterPro" id="IPR037473">
    <property type="entry name" value="Lcp-like"/>
</dbReference>